<dbReference type="RefSeq" id="WP_160178790.1">
    <property type="nucleotide sequence ID" value="NZ_CP047656.1"/>
</dbReference>
<dbReference type="OrthoDB" id="7051185at2"/>
<keyword evidence="13" id="KW-0732">Signal</keyword>
<dbReference type="PROSITE" id="PS52016">
    <property type="entry name" value="TONB_DEPENDENT_REC_3"/>
    <property type="match status" value="1"/>
</dbReference>
<evidence type="ECO:0000256" key="2">
    <source>
        <dbReference type="ARBA" id="ARBA00022448"/>
    </source>
</evidence>
<dbReference type="InterPro" id="IPR000531">
    <property type="entry name" value="Beta-barrel_TonB"/>
</dbReference>
<evidence type="ECO:0000256" key="9">
    <source>
        <dbReference type="ARBA" id="ARBA00023136"/>
    </source>
</evidence>
<dbReference type="SUPFAM" id="SSF56935">
    <property type="entry name" value="Porins"/>
    <property type="match status" value="1"/>
</dbReference>
<evidence type="ECO:0000256" key="3">
    <source>
        <dbReference type="ARBA" id="ARBA00022452"/>
    </source>
</evidence>
<evidence type="ECO:0000256" key="1">
    <source>
        <dbReference type="ARBA" id="ARBA00004571"/>
    </source>
</evidence>
<dbReference type="InterPro" id="IPR039426">
    <property type="entry name" value="TonB-dep_rcpt-like"/>
</dbReference>
<dbReference type="Pfam" id="PF00593">
    <property type="entry name" value="TonB_dep_Rec_b-barrel"/>
    <property type="match status" value="1"/>
</dbReference>
<evidence type="ECO:0000256" key="8">
    <source>
        <dbReference type="ARBA" id="ARBA00023077"/>
    </source>
</evidence>
<evidence type="ECO:0000313" key="16">
    <source>
        <dbReference type="EMBL" id="QHJ10997.1"/>
    </source>
</evidence>
<dbReference type="EMBL" id="CP047656">
    <property type="protein sequence ID" value="QHJ10997.1"/>
    <property type="molecule type" value="Genomic_DNA"/>
</dbReference>
<keyword evidence="8 12" id="KW-0798">TonB box</keyword>
<keyword evidence="4" id="KW-0410">Iron transport</keyword>
<keyword evidence="5 11" id="KW-0812">Transmembrane</keyword>
<evidence type="ECO:0000256" key="7">
    <source>
        <dbReference type="ARBA" id="ARBA00023065"/>
    </source>
</evidence>
<feature type="chain" id="PRO_5032504304" evidence="13">
    <location>
        <begin position="31"/>
        <end position="762"/>
    </location>
</feature>
<evidence type="ECO:0000256" key="10">
    <source>
        <dbReference type="ARBA" id="ARBA00023237"/>
    </source>
</evidence>
<dbReference type="GO" id="GO:0006826">
    <property type="term" value="P:iron ion transport"/>
    <property type="evidence" value="ECO:0007669"/>
    <property type="project" value="UniProtKB-KW"/>
</dbReference>
<evidence type="ECO:0000256" key="5">
    <source>
        <dbReference type="ARBA" id="ARBA00022692"/>
    </source>
</evidence>
<evidence type="ECO:0000256" key="6">
    <source>
        <dbReference type="ARBA" id="ARBA00023004"/>
    </source>
</evidence>
<dbReference type="InterPro" id="IPR036942">
    <property type="entry name" value="Beta-barrel_TonB_sf"/>
</dbReference>
<proteinExistence type="inferred from homology"/>
<keyword evidence="17" id="KW-1185">Reference proteome</keyword>
<dbReference type="KEGG" id="pmes:FX988_01219"/>
<dbReference type="Pfam" id="PF07715">
    <property type="entry name" value="Plug"/>
    <property type="match status" value="1"/>
</dbReference>
<evidence type="ECO:0000256" key="12">
    <source>
        <dbReference type="RuleBase" id="RU003357"/>
    </source>
</evidence>
<gene>
    <name evidence="16" type="ORF">FX988_01219</name>
</gene>
<dbReference type="PANTHER" id="PTHR32552">
    <property type="entry name" value="FERRICHROME IRON RECEPTOR-RELATED"/>
    <property type="match status" value="1"/>
</dbReference>
<dbReference type="InterPro" id="IPR012910">
    <property type="entry name" value="Plug_dom"/>
</dbReference>
<keyword evidence="16" id="KW-0675">Receptor</keyword>
<dbReference type="Gene3D" id="2.40.170.20">
    <property type="entry name" value="TonB-dependent receptor, beta-barrel domain"/>
    <property type="match status" value="1"/>
</dbReference>
<organism evidence="16 17">
    <name type="scientific">Paraglaciecola mesophila</name>
    <dbReference type="NCBI Taxonomy" id="197222"/>
    <lineage>
        <taxon>Bacteria</taxon>
        <taxon>Pseudomonadati</taxon>
        <taxon>Pseudomonadota</taxon>
        <taxon>Gammaproteobacteria</taxon>
        <taxon>Alteromonadales</taxon>
        <taxon>Alteromonadaceae</taxon>
        <taxon>Paraglaciecola</taxon>
    </lineage>
</organism>
<evidence type="ECO:0000256" key="11">
    <source>
        <dbReference type="PROSITE-ProRule" id="PRU01360"/>
    </source>
</evidence>
<dbReference type="GO" id="GO:0009279">
    <property type="term" value="C:cell outer membrane"/>
    <property type="evidence" value="ECO:0007669"/>
    <property type="project" value="UniProtKB-SubCell"/>
</dbReference>
<feature type="domain" description="TonB-dependent receptor plug" evidence="15">
    <location>
        <begin position="54"/>
        <end position="162"/>
    </location>
</feature>
<dbReference type="Proteomes" id="UP000464524">
    <property type="component" value="Chromosome"/>
</dbReference>
<keyword evidence="10 11" id="KW-0998">Cell outer membrane</keyword>
<feature type="signal peptide" evidence="13">
    <location>
        <begin position="1"/>
        <end position="30"/>
    </location>
</feature>
<evidence type="ECO:0000259" key="15">
    <source>
        <dbReference type="Pfam" id="PF07715"/>
    </source>
</evidence>
<protein>
    <submittedName>
        <fullName evidence="16">Pesticin receptor</fullName>
    </submittedName>
</protein>
<dbReference type="CDD" id="cd01347">
    <property type="entry name" value="ligand_gated_channel"/>
    <property type="match status" value="1"/>
</dbReference>
<accession>A0A857JJ58</accession>
<keyword evidence="6" id="KW-0408">Iron</keyword>
<feature type="domain" description="TonB-dependent receptor-like beta-barrel" evidence="14">
    <location>
        <begin position="241"/>
        <end position="727"/>
    </location>
</feature>
<evidence type="ECO:0000259" key="14">
    <source>
        <dbReference type="Pfam" id="PF00593"/>
    </source>
</evidence>
<reference evidence="16 17" key="1">
    <citation type="submission" date="2019-12" db="EMBL/GenBank/DDBJ databases">
        <title>Genome sequencing and assembly of endphytes of Porphyra tenera.</title>
        <authorList>
            <person name="Park J.M."/>
            <person name="Shin R."/>
            <person name="Jo S.H."/>
        </authorList>
    </citation>
    <scope>NUCLEOTIDE SEQUENCE [LARGE SCALE GENOMIC DNA]</scope>
    <source>
        <strain evidence="16 17">GPM4</strain>
    </source>
</reference>
<comment type="similarity">
    <text evidence="11 12">Belongs to the TonB-dependent receptor family.</text>
</comment>
<keyword evidence="3 11" id="KW-1134">Transmembrane beta strand</keyword>
<evidence type="ECO:0000256" key="13">
    <source>
        <dbReference type="SAM" id="SignalP"/>
    </source>
</evidence>
<comment type="subcellular location">
    <subcellularLocation>
        <location evidence="1 11">Cell outer membrane</location>
        <topology evidence="1 11">Multi-pass membrane protein</topology>
    </subcellularLocation>
</comment>
<evidence type="ECO:0000256" key="4">
    <source>
        <dbReference type="ARBA" id="ARBA00022496"/>
    </source>
</evidence>
<keyword evidence="2 11" id="KW-0813">Transport</keyword>
<dbReference type="PANTHER" id="PTHR32552:SF81">
    <property type="entry name" value="TONB-DEPENDENT OUTER MEMBRANE RECEPTOR"/>
    <property type="match status" value="1"/>
</dbReference>
<sequence>MIHTKTSLLAQSVKAVLLTSIVGVSIQSIAAEENPEVKGIEVINITAQKRVENLQEVPMSMTVLSAASIEKNQLSDISDIASVTPNFSFSTTGSGRPEFTIRGIGTSGVVRAGLDNAVITFVDDVYISRSSASTFELFDLDSISVLRGPQGTLFGKNVVGGAVSINTKKPTEDLEMKVKAGVGSEGLRTIQAYINGGLTDELAGKLTVSSNQRDGLGYDTVSGQELADRDSKSVRGQLLFDNGDFTTLFTADYARDKNNGQIISERGFGSVAPTDSDRFTSSHGIPQSVDSKIYGFSLKAETEISSGLLTSISAIRKNSLATVESFTTEQFGIDNGNRTATQKIPSLADIFDNSEDSTQITQEFRFTSNTDSDLAWVTGVFFIKEEINRIECEEVYTDGSQPGFVNGGEAGKGRPCWDNTNDTTGLAFFWDGSYDLTDSVKLRFGARYTQEEKENAIDATNNETQFEQYIVGGTELPNIAPSWPLGAPYTANANKTFSGFTPRFVVEWTPAEDLLTYFNVSKGFKSGGFDGKVDNNGLTDEGIGKAERPFNEETAINYELGVKSEWLDNRLRLNVAAFNSDFTDMQRLILIPEGGLAVVNAASATSKGFELDGVALLNDDWELNFGYGFLRSTFDKFVINANDDRSGQVLPNAPKHKFNLGSTYTHTLENNGTVTFYTSYSFTASQHFNRATPASFETQGAYNVYNANISYTTPDEDWKFTLWGKNISDTEYNNKLGLFIENTKESPADPATYGVSVTYNYF</sequence>
<keyword evidence="9 11" id="KW-0472">Membrane</keyword>
<dbReference type="AlphaFoldDB" id="A0A857JJ58"/>
<keyword evidence="7" id="KW-0406">Ion transport</keyword>
<name>A0A857JJ58_9ALTE</name>
<evidence type="ECO:0000313" key="17">
    <source>
        <dbReference type="Proteomes" id="UP000464524"/>
    </source>
</evidence>